<proteinExistence type="predicted"/>
<sequence length="326" mass="35510">MTRINCLLFTVILMVMAVSSPYVAAKTEVPQVYRFVSNETAYEANAYLLKTNQGWLLFDSLMLKSDVEPIIATIKASKLPLLGIFITHPHVDHFAGVAPIVAALGEVPVYATAKTRTDLIAEHQNAIKAGWLEVFGEDYERTLVAPNKELKDGELLEIAGISVKVIELGAGEAANHTLFIVPQLQQAFSGDALVASYAIYVGEGRSAELLALYDKVQPLLQAVKLVRPGHGGAMEPGRIVESNRQQVVMMREAAQHVLAQQTQTPDSAPPNSVLQRQLTQQIVTKLNAISSYGMPLPQLIGGYNSAGLLNEISKANELRKKSDVRQ</sequence>
<dbReference type="InterPro" id="IPR051453">
    <property type="entry name" value="MBL_Glyoxalase_II"/>
</dbReference>
<organism evidence="3 4">
    <name type="scientific">Pseudoalteromonas fenneropenaei</name>
    <dbReference type="NCBI Taxonomy" id="1737459"/>
    <lineage>
        <taxon>Bacteria</taxon>
        <taxon>Pseudomonadati</taxon>
        <taxon>Pseudomonadota</taxon>
        <taxon>Gammaproteobacteria</taxon>
        <taxon>Alteromonadales</taxon>
        <taxon>Pseudoalteromonadaceae</taxon>
        <taxon>Pseudoalteromonas</taxon>
    </lineage>
</organism>
<evidence type="ECO:0000259" key="2">
    <source>
        <dbReference type="SMART" id="SM00849"/>
    </source>
</evidence>
<dbReference type="RefSeq" id="WP_377121262.1">
    <property type="nucleotide sequence ID" value="NZ_JBHRSD010000010.1"/>
</dbReference>
<protein>
    <submittedName>
        <fullName evidence="3">MBL fold metallo-hydrolase</fullName>
        <ecNumber evidence="3">3.-.-.-</ecNumber>
    </submittedName>
</protein>
<dbReference type="InterPro" id="IPR036866">
    <property type="entry name" value="RibonucZ/Hydroxyglut_hydro"/>
</dbReference>
<feature type="chain" id="PRO_5046751863" evidence="1">
    <location>
        <begin position="25"/>
        <end position="326"/>
    </location>
</feature>
<dbReference type="PANTHER" id="PTHR46233:SF1">
    <property type="entry name" value="CONSERVED PROTEIN"/>
    <property type="match status" value="1"/>
</dbReference>
<comment type="caution">
    <text evidence="3">The sequence shown here is derived from an EMBL/GenBank/DDBJ whole genome shotgun (WGS) entry which is preliminary data.</text>
</comment>
<keyword evidence="3" id="KW-0378">Hydrolase</keyword>
<feature type="signal peptide" evidence="1">
    <location>
        <begin position="1"/>
        <end position="24"/>
    </location>
</feature>
<dbReference type="EC" id="3.-.-.-" evidence="3"/>
<keyword evidence="1" id="KW-0732">Signal</keyword>
<dbReference type="Pfam" id="PF00753">
    <property type="entry name" value="Lactamase_B"/>
    <property type="match status" value="1"/>
</dbReference>
<reference evidence="4" key="1">
    <citation type="journal article" date="2019" name="Int. J. Syst. Evol. Microbiol.">
        <title>The Global Catalogue of Microorganisms (GCM) 10K type strain sequencing project: providing services to taxonomists for standard genome sequencing and annotation.</title>
        <authorList>
            <consortium name="The Broad Institute Genomics Platform"/>
            <consortium name="The Broad Institute Genome Sequencing Center for Infectious Disease"/>
            <person name="Wu L."/>
            <person name="Ma J."/>
        </authorList>
    </citation>
    <scope>NUCLEOTIDE SEQUENCE [LARGE SCALE GENOMIC DNA]</scope>
    <source>
        <strain evidence="4">KCTC 42730</strain>
    </source>
</reference>
<dbReference type="Gene3D" id="3.60.15.10">
    <property type="entry name" value="Ribonuclease Z/Hydroxyacylglutathione hydrolase-like"/>
    <property type="match status" value="1"/>
</dbReference>
<keyword evidence="4" id="KW-1185">Reference proteome</keyword>
<feature type="domain" description="Metallo-beta-lactamase" evidence="2">
    <location>
        <begin position="43"/>
        <end position="230"/>
    </location>
</feature>
<evidence type="ECO:0000313" key="4">
    <source>
        <dbReference type="Proteomes" id="UP001595453"/>
    </source>
</evidence>
<accession>A0ABV7CGJ6</accession>
<dbReference type="SMART" id="SM00849">
    <property type="entry name" value="Lactamase_B"/>
    <property type="match status" value="1"/>
</dbReference>
<evidence type="ECO:0000313" key="3">
    <source>
        <dbReference type="EMBL" id="MFC3031729.1"/>
    </source>
</evidence>
<dbReference type="PANTHER" id="PTHR46233">
    <property type="entry name" value="HYDROXYACYLGLUTATHIONE HYDROLASE GLOC"/>
    <property type="match status" value="1"/>
</dbReference>
<name>A0ABV7CGJ6_9GAMM</name>
<dbReference type="InterPro" id="IPR001279">
    <property type="entry name" value="Metallo-B-lactamas"/>
</dbReference>
<dbReference type="GO" id="GO:0016787">
    <property type="term" value="F:hydrolase activity"/>
    <property type="evidence" value="ECO:0007669"/>
    <property type="project" value="UniProtKB-KW"/>
</dbReference>
<dbReference type="Proteomes" id="UP001595453">
    <property type="component" value="Unassembled WGS sequence"/>
</dbReference>
<evidence type="ECO:0000256" key="1">
    <source>
        <dbReference type="SAM" id="SignalP"/>
    </source>
</evidence>
<dbReference type="SUPFAM" id="SSF56281">
    <property type="entry name" value="Metallo-hydrolase/oxidoreductase"/>
    <property type="match status" value="1"/>
</dbReference>
<dbReference type="EMBL" id="JBHRSD010000010">
    <property type="protein sequence ID" value="MFC3031729.1"/>
    <property type="molecule type" value="Genomic_DNA"/>
</dbReference>
<gene>
    <name evidence="3" type="ORF">ACFOEE_04250</name>
</gene>